<feature type="transmembrane region" description="Helical" evidence="1">
    <location>
        <begin position="115"/>
        <end position="133"/>
    </location>
</feature>
<feature type="transmembrane region" description="Helical" evidence="1">
    <location>
        <begin position="291"/>
        <end position="312"/>
    </location>
</feature>
<feature type="transmembrane region" description="Helical" evidence="1">
    <location>
        <begin position="260"/>
        <end position="279"/>
    </location>
</feature>
<feature type="transmembrane region" description="Helical" evidence="1">
    <location>
        <begin position="174"/>
        <end position="197"/>
    </location>
</feature>
<feature type="transmembrane region" description="Helical" evidence="1">
    <location>
        <begin position="79"/>
        <end position="95"/>
    </location>
</feature>
<accession>A0A923NJD6</accession>
<evidence type="ECO:0000256" key="1">
    <source>
        <dbReference type="SAM" id="Phobius"/>
    </source>
</evidence>
<dbReference type="EMBL" id="JACRYT010000005">
    <property type="protein sequence ID" value="MBC6679539.1"/>
    <property type="molecule type" value="Genomic_DNA"/>
</dbReference>
<feature type="transmembrane region" description="Helical" evidence="1">
    <location>
        <begin position="394"/>
        <end position="411"/>
    </location>
</feature>
<organism evidence="2 3">
    <name type="scientific">Zhenpiania hominis</name>
    <dbReference type="NCBI Taxonomy" id="2763644"/>
    <lineage>
        <taxon>Bacteria</taxon>
        <taxon>Bacillati</taxon>
        <taxon>Bacillota</taxon>
        <taxon>Clostridia</taxon>
        <taxon>Peptostreptococcales</taxon>
        <taxon>Anaerovoracaceae</taxon>
        <taxon>Zhenpiania</taxon>
    </lineage>
</organism>
<feature type="transmembrane region" description="Helical" evidence="1">
    <location>
        <begin position="145"/>
        <end position="162"/>
    </location>
</feature>
<keyword evidence="1" id="KW-0472">Membrane</keyword>
<proteinExistence type="predicted"/>
<feature type="transmembrane region" description="Helical" evidence="1">
    <location>
        <begin position="366"/>
        <end position="388"/>
    </location>
</feature>
<dbReference type="AlphaFoldDB" id="A0A923NJD6"/>
<keyword evidence="3" id="KW-1185">Reference proteome</keyword>
<dbReference type="Proteomes" id="UP000602647">
    <property type="component" value="Unassembled WGS sequence"/>
</dbReference>
<name>A0A923NJD6_9FIRM</name>
<gene>
    <name evidence="2" type="ORF">H9L42_06840</name>
</gene>
<feature type="transmembrane region" description="Helical" evidence="1">
    <location>
        <begin position="36"/>
        <end position="58"/>
    </location>
</feature>
<feature type="transmembrane region" description="Helical" evidence="1">
    <location>
        <begin position="423"/>
        <end position="443"/>
    </location>
</feature>
<dbReference type="InterPro" id="IPR011435">
    <property type="entry name" value="UmpAB"/>
</dbReference>
<evidence type="ECO:0000313" key="3">
    <source>
        <dbReference type="Proteomes" id="UP000602647"/>
    </source>
</evidence>
<dbReference type="Pfam" id="PF07556">
    <property type="entry name" value="DUF1538"/>
    <property type="match status" value="2"/>
</dbReference>
<feature type="transmembrane region" description="Helical" evidence="1">
    <location>
        <begin position="324"/>
        <end position="345"/>
    </location>
</feature>
<evidence type="ECO:0000313" key="2">
    <source>
        <dbReference type="EMBL" id="MBC6679539.1"/>
    </source>
</evidence>
<dbReference type="RefSeq" id="WP_187302646.1">
    <property type="nucleotide sequence ID" value="NZ_JACRYT010000005.1"/>
</dbReference>
<feature type="transmembrane region" description="Helical" evidence="1">
    <location>
        <begin position="12"/>
        <end position="30"/>
    </location>
</feature>
<comment type="caution">
    <text evidence="2">The sequence shown here is derived from an EMBL/GenBank/DDBJ whole genome shotgun (WGS) entry which is preliminary data.</text>
</comment>
<feature type="transmembrane region" description="Helical" evidence="1">
    <location>
        <begin position="455"/>
        <end position="477"/>
    </location>
</feature>
<keyword evidence="1" id="KW-0812">Transmembrane</keyword>
<keyword evidence="1" id="KW-1133">Transmembrane helix</keyword>
<reference evidence="2" key="1">
    <citation type="submission" date="2020-08" db="EMBL/GenBank/DDBJ databases">
        <title>Genome public.</title>
        <authorList>
            <person name="Liu C."/>
            <person name="Sun Q."/>
        </authorList>
    </citation>
    <scope>NUCLEOTIDE SEQUENCE</scope>
    <source>
        <strain evidence="2">BX12</strain>
    </source>
</reference>
<feature type="transmembrane region" description="Helical" evidence="1">
    <location>
        <begin position="209"/>
        <end position="230"/>
    </location>
</feature>
<sequence>MNALLEKLKEVFVSVLPITMIVLILNFTLTPMSGSMVIRFLIGAVLIIAGLSVFLLGVDLGITPIGNHMGSFITKSNKFVIVVLAGMALGFFISIAEPDLHILANQVDSVTDGLIPKITIVIVVSIGIAVLLGTGLGRIVKGFPLYKLLTILYLIILVLALFTSREFLAISFDASGATTGAMTVPFIMALAIGVTAMRKDSKSSEKDSFGLVAIASTGAIIAVMIMSILFGTDEIHGSMTVDPGENPAILLPFVQEFPHIAWESALAVFLICNIAAIKVKGRNLKRICIGLFYNWIGLTVFLVGVNAGFLDAGSYIGHYLAGNYSNVILIIVGFVIGLLTILAEPAVHVLTHQIETVTAGYVKRPYVLGALSIGVGCAVALSVVRILIPELLLWHYLLPGYAICIGLMYFAPKLFVGIAFDSGGVASGPMTATFILTFTQGAAEYVECADVMVEGFGVIAMVAMTPIIALQVLGLIFKIKTAKQGGGEQSETL</sequence>
<protein>
    <submittedName>
        <fullName evidence="2">DUF1538 domain-containing protein</fullName>
    </submittedName>
</protein>